<feature type="transmembrane region" description="Helical" evidence="6">
    <location>
        <begin position="138"/>
        <end position="157"/>
    </location>
</feature>
<keyword evidence="5 6" id="KW-0472">Membrane</keyword>
<dbReference type="Pfam" id="PF03631">
    <property type="entry name" value="Virul_fac_BrkB"/>
    <property type="match status" value="1"/>
</dbReference>
<evidence type="ECO:0000256" key="1">
    <source>
        <dbReference type="ARBA" id="ARBA00004651"/>
    </source>
</evidence>
<evidence type="ECO:0000256" key="5">
    <source>
        <dbReference type="ARBA" id="ARBA00023136"/>
    </source>
</evidence>
<dbReference type="Proteomes" id="UP000032946">
    <property type="component" value="Chromosome"/>
</dbReference>
<comment type="subcellular location">
    <subcellularLocation>
        <location evidence="1">Cell membrane</location>
        <topology evidence="1">Multi-pass membrane protein</topology>
    </subcellularLocation>
</comment>
<evidence type="ECO:0000256" key="2">
    <source>
        <dbReference type="ARBA" id="ARBA00022475"/>
    </source>
</evidence>
<proteinExistence type="predicted"/>
<feature type="transmembrane region" description="Helical" evidence="6">
    <location>
        <begin position="376"/>
        <end position="404"/>
    </location>
</feature>
<organism evidence="7 8">
    <name type="scientific">Limnospira indica PCC 8005</name>
    <dbReference type="NCBI Taxonomy" id="376219"/>
    <lineage>
        <taxon>Bacteria</taxon>
        <taxon>Bacillati</taxon>
        <taxon>Cyanobacteriota</taxon>
        <taxon>Cyanophyceae</taxon>
        <taxon>Oscillatoriophycideae</taxon>
        <taxon>Oscillatoriales</taxon>
        <taxon>Sirenicapillariaceae</taxon>
        <taxon>Limnospira</taxon>
    </lineage>
</organism>
<evidence type="ECO:0000256" key="3">
    <source>
        <dbReference type="ARBA" id="ARBA00022692"/>
    </source>
</evidence>
<evidence type="ECO:0000256" key="6">
    <source>
        <dbReference type="SAM" id="Phobius"/>
    </source>
</evidence>
<feature type="transmembrane region" description="Helical" evidence="6">
    <location>
        <begin position="345"/>
        <end position="364"/>
    </location>
</feature>
<keyword evidence="8" id="KW-1185">Reference proteome</keyword>
<keyword evidence="4 6" id="KW-1133">Transmembrane helix</keyword>
<feature type="transmembrane region" description="Helical" evidence="6">
    <location>
        <begin position="316"/>
        <end position="333"/>
    </location>
</feature>
<feature type="transmembrane region" description="Helical" evidence="6">
    <location>
        <begin position="201"/>
        <end position="222"/>
    </location>
</feature>
<dbReference type="AlphaFoldDB" id="A0A9P1KKK4"/>
<dbReference type="PANTHER" id="PTHR30213">
    <property type="entry name" value="INNER MEMBRANE PROTEIN YHJD"/>
    <property type="match status" value="1"/>
</dbReference>
<evidence type="ECO:0000313" key="8">
    <source>
        <dbReference type="Proteomes" id="UP000032946"/>
    </source>
</evidence>
<reference evidence="7 8" key="1">
    <citation type="submission" date="2014-02" db="EMBL/GenBank/DDBJ databases">
        <authorList>
            <person name="Genoscope - CEA"/>
        </authorList>
    </citation>
    <scope>NUCLEOTIDE SEQUENCE [LARGE SCALE GENOMIC DNA]</scope>
    <source>
        <strain evidence="7 8">PCC 8005</strain>
    </source>
</reference>
<feature type="transmembrane region" description="Helical" evidence="6">
    <location>
        <begin position="243"/>
        <end position="265"/>
    </location>
</feature>
<keyword evidence="3 6" id="KW-0812">Transmembrane</keyword>
<name>A0A9P1KKK4_9CYAN</name>
<dbReference type="EMBL" id="FO818640">
    <property type="protein sequence ID" value="CDM98111.1"/>
    <property type="molecule type" value="Genomic_DNA"/>
</dbReference>
<keyword evidence="2" id="KW-1003">Cell membrane</keyword>
<feature type="transmembrane region" description="Helical" evidence="6">
    <location>
        <begin position="30"/>
        <end position="50"/>
    </location>
</feature>
<dbReference type="NCBIfam" id="TIGR00765">
    <property type="entry name" value="yihY_not_rbn"/>
    <property type="match status" value="1"/>
</dbReference>
<dbReference type="PANTHER" id="PTHR30213:SF0">
    <property type="entry name" value="UPF0761 MEMBRANE PROTEIN YIHY"/>
    <property type="match status" value="1"/>
</dbReference>
<protein>
    <submittedName>
        <fullName evidence="7">Uncharacterized protein</fullName>
    </submittedName>
</protein>
<dbReference type="InterPro" id="IPR017039">
    <property type="entry name" value="Virul_fac_BrkB"/>
</dbReference>
<feature type="transmembrane region" description="Helical" evidence="6">
    <location>
        <begin position="70"/>
        <end position="94"/>
    </location>
</feature>
<gene>
    <name evidence="7" type="ORF">ARTHRO_60712</name>
</gene>
<sequence length="423" mass="47999">MLLALPCQFLYHLNRAILHCRFKLPSLNQIIDCAAEMIVNLLLIILHLLWKLLLTLLQPLKTLWILNRQAWYLGFEWVAARTADLLIILFKCLWWLGRQIKKRVVDFVLFFTYLNWQTIHSLGVRTVQQRLYGLSAEMAYHSTLALVPALFALLAAISSNPSLQSTLLEMANLLGEVVPEQVQKLIGATMSQSGRSLSPRLFSFSFIISIWLFSGVISSAMEALNRIHQVPPDKIRPFWKSKLIAIALTLGTLLLLIMASGAVFISDFLVEILARKSCILETVGNCPLDKIDMCLAQEPVQDCLLQSTLLDTWNRLQWPITLGIVSTNFALIYRYGPSYRKPKTPLIPGSILAAIFWALISNLFRWYVYQSEYYNVLYGALGTFIVLLLWLNISSLVVLLGAQLNSTVGDEIRRRKTQEDSKG</sequence>
<accession>A0A9P1KKK4</accession>
<dbReference type="GO" id="GO:0005886">
    <property type="term" value="C:plasma membrane"/>
    <property type="evidence" value="ECO:0007669"/>
    <property type="project" value="UniProtKB-SubCell"/>
</dbReference>
<evidence type="ECO:0000256" key="4">
    <source>
        <dbReference type="ARBA" id="ARBA00022989"/>
    </source>
</evidence>
<evidence type="ECO:0000313" key="7">
    <source>
        <dbReference type="EMBL" id="CDM98111.1"/>
    </source>
</evidence>